<gene>
    <name evidence="2" type="ORF">NDI56_05500</name>
</gene>
<evidence type="ECO:0000313" key="2">
    <source>
        <dbReference type="EMBL" id="MDS0258845.1"/>
    </source>
</evidence>
<name>A0ABU2FAV6_9EURY</name>
<dbReference type="RefSeq" id="WP_310918410.1">
    <property type="nucleotide sequence ID" value="NZ_JAMQON010000001.1"/>
</dbReference>
<reference evidence="2 3" key="1">
    <citation type="submission" date="2022-06" db="EMBL/GenBank/DDBJ databases">
        <title>Haloarcula sp. a new haloarchaeum isolate from saline soil.</title>
        <authorList>
            <person name="Strakova D."/>
            <person name="Galisteo C."/>
            <person name="Sanchez-Porro C."/>
            <person name="Ventosa A."/>
        </authorList>
    </citation>
    <scope>NUCLEOTIDE SEQUENCE [LARGE SCALE GENOMIC DNA]</scope>
    <source>
        <strain evidence="2 3">S1CR25-12</strain>
    </source>
</reference>
<evidence type="ECO:0000313" key="3">
    <source>
        <dbReference type="Proteomes" id="UP001259659"/>
    </source>
</evidence>
<dbReference type="GO" id="GO:0004860">
    <property type="term" value="F:protein kinase inhibitor activity"/>
    <property type="evidence" value="ECO:0007669"/>
    <property type="project" value="UniProtKB-KW"/>
</dbReference>
<accession>A0ABU2FAV6</accession>
<dbReference type="SUPFAM" id="SSF49777">
    <property type="entry name" value="PEBP-like"/>
    <property type="match status" value="1"/>
</dbReference>
<sequence>MRRRQLLGTLGTAVAGGVAGCGESAQSTPGAFRVSSPALESGGKLPARFTCDGAGRSPPFVLDRVPEPTAGLAVIAEYDRGIINEPVFWTLWNVPPETERIPAGLPRTGTVESLGGARQGRPEGGEVGYEPPCPPTGQPYEHRFQVYALGETVDVAGGTDHDTAGEAIGDAVLASARFTVDYERTPAPA</sequence>
<dbReference type="InterPro" id="IPR008914">
    <property type="entry name" value="PEBP"/>
</dbReference>
<dbReference type="NCBIfam" id="TIGR00481">
    <property type="entry name" value="YbhB/YbcL family Raf kinase inhibitor-like protein"/>
    <property type="match status" value="1"/>
</dbReference>
<keyword evidence="3" id="KW-1185">Reference proteome</keyword>
<dbReference type="Gene3D" id="3.90.280.10">
    <property type="entry name" value="PEBP-like"/>
    <property type="match status" value="1"/>
</dbReference>
<dbReference type="CDD" id="cd00865">
    <property type="entry name" value="PEBP_bact_arch"/>
    <property type="match status" value="1"/>
</dbReference>
<dbReference type="EMBL" id="JAMQON010000001">
    <property type="protein sequence ID" value="MDS0258845.1"/>
    <property type="molecule type" value="Genomic_DNA"/>
</dbReference>
<organism evidence="2 3">
    <name type="scientific">Haloarcula saliterrae</name>
    <dbReference type="NCBI Taxonomy" id="2950534"/>
    <lineage>
        <taxon>Archaea</taxon>
        <taxon>Methanobacteriati</taxon>
        <taxon>Methanobacteriota</taxon>
        <taxon>Stenosarchaea group</taxon>
        <taxon>Halobacteria</taxon>
        <taxon>Halobacteriales</taxon>
        <taxon>Haloarculaceae</taxon>
        <taxon>Haloarcula</taxon>
    </lineage>
</organism>
<dbReference type="Proteomes" id="UP001259659">
    <property type="component" value="Unassembled WGS sequence"/>
</dbReference>
<feature type="region of interest" description="Disordered" evidence="1">
    <location>
        <begin position="102"/>
        <end position="132"/>
    </location>
</feature>
<dbReference type="PANTHER" id="PTHR30289:SF1">
    <property type="entry name" value="PEBP (PHOSPHATIDYLETHANOLAMINE-BINDING PROTEIN) FAMILY PROTEIN"/>
    <property type="match status" value="1"/>
</dbReference>
<protein>
    <submittedName>
        <fullName evidence="2">YbhB/YbcL family Raf kinase inhibitor-like protein</fullName>
    </submittedName>
</protein>
<dbReference type="InterPro" id="IPR005247">
    <property type="entry name" value="YbhB_YbcL/LppC-like"/>
</dbReference>
<dbReference type="Pfam" id="PF01161">
    <property type="entry name" value="PBP"/>
    <property type="match status" value="1"/>
</dbReference>
<evidence type="ECO:0000256" key="1">
    <source>
        <dbReference type="SAM" id="MobiDB-lite"/>
    </source>
</evidence>
<dbReference type="PANTHER" id="PTHR30289">
    <property type="entry name" value="UNCHARACTERIZED PROTEIN YBCL-RELATED"/>
    <property type="match status" value="1"/>
</dbReference>
<dbReference type="InterPro" id="IPR036610">
    <property type="entry name" value="PEBP-like_sf"/>
</dbReference>
<keyword evidence="2" id="KW-0649">Protein kinase inhibitor</keyword>
<comment type="caution">
    <text evidence="2">The sequence shown here is derived from an EMBL/GenBank/DDBJ whole genome shotgun (WGS) entry which is preliminary data.</text>
</comment>
<dbReference type="PROSITE" id="PS51257">
    <property type="entry name" value="PROKAR_LIPOPROTEIN"/>
    <property type="match status" value="1"/>
</dbReference>
<proteinExistence type="predicted"/>